<gene>
    <name evidence="1" type="ORF">HPB50_010479</name>
</gene>
<reference evidence="1" key="1">
    <citation type="submission" date="2020-05" db="EMBL/GenBank/DDBJ databases">
        <title>Large-scale comparative analyses of tick genomes elucidate their genetic diversity and vector capacities.</title>
        <authorList>
            <person name="Jia N."/>
            <person name="Wang J."/>
            <person name="Shi W."/>
            <person name="Du L."/>
            <person name="Sun Y."/>
            <person name="Zhan W."/>
            <person name="Jiang J."/>
            <person name="Wang Q."/>
            <person name="Zhang B."/>
            <person name="Ji P."/>
            <person name="Sakyi L.B."/>
            <person name="Cui X."/>
            <person name="Yuan T."/>
            <person name="Jiang B."/>
            <person name="Yang W."/>
            <person name="Lam T.T.-Y."/>
            <person name="Chang Q."/>
            <person name="Ding S."/>
            <person name="Wang X."/>
            <person name="Zhu J."/>
            <person name="Ruan X."/>
            <person name="Zhao L."/>
            <person name="Wei J."/>
            <person name="Que T."/>
            <person name="Du C."/>
            <person name="Cheng J."/>
            <person name="Dai P."/>
            <person name="Han X."/>
            <person name="Huang E."/>
            <person name="Gao Y."/>
            <person name="Liu J."/>
            <person name="Shao H."/>
            <person name="Ye R."/>
            <person name="Li L."/>
            <person name="Wei W."/>
            <person name="Wang X."/>
            <person name="Wang C."/>
            <person name="Yang T."/>
            <person name="Huo Q."/>
            <person name="Li W."/>
            <person name="Guo W."/>
            <person name="Chen H."/>
            <person name="Zhou L."/>
            <person name="Ni X."/>
            <person name="Tian J."/>
            <person name="Zhou Y."/>
            <person name="Sheng Y."/>
            <person name="Liu T."/>
            <person name="Pan Y."/>
            <person name="Xia L."/>
            <person name="Li J."/>
            <person name="Zhao F."/>
            <person name="Cao W."/>
        </authorList>
    </citation>
    <scope>NUCLEOTIDE SEQUENCE</scope>
    <source>
        <strain evidence="1">Hyas-2018</strain>
    </source>
</reference>
<evidence type="ECO:0000313" key="2">
    <source>
        <dbReference type="Proteomes" id="UP000821845"/>
    </source>
</evidence>
<keyword evidence="2" id="KW-1185">Reference proteome</keyword>
<dbReference type="Proteomes" id="UP000821845">
    <property type="component" value="Chromosome 4"/>
</dbReference>
<evidence type="ECO:0000313" key="1">
    <source>
        <dbReference type="EMBL" id="KAH6932871.1"/>
    </source>
</evidence>
<accession>A0ACB7SFZ6</accession>
<comment type="caution">
    <text evidence="1">The sequence shown here is derived from an EMBL/GenBank/DDBJ whole genome shotgun (WGS) entry which is preliminary data.</text>
</comment>
<dbReference type="EMBL" id="CM023484">
    <property type="protein sequence ID" value="KAH6932871.1"/>
    <property type="molecule type" value="Genomic_DNA"/>
</dbReference>
<name>A0ACB7SFZ6_HYAAI</name>
<organism evidence="1 2">
    <name type="scientific">Hyalomma asiaticum</name>
    <name type="common">Tick</name>
    <dbReference type="NCBI Taxonomy" id="266040"/>
    <lineage>
        <taxon>Eukaryota</taxon>
        <taxon>Metazoa</taxon>
        <taxon>Ecdysozoa</taxon>
        <taxon>Arthropoda</taxon>
        <taxon>Chelicerata</taxon>
        <taxon>Arachnida</taxon>
        <taxon>Acari</taxon>
        <taxon>Parasitiformes</taxon>
        <taxon>Ixodida</taxon>
        <taxon>Ixodoidea</taxon>
        <taxon>Ixodidae</taxon>
        <taxon>Hyalomminae</taxon>
        <taxon>Hyalomma</taxon>
    </lineage>
</organism>
<proteinExistence type="predicted"/>
<sequence length="350" mass="37483">MNLMTSNIVWYLVLLCGAQCRGSVLARGGSIATNLTLLLDVDTGVDDALAIGLALGSGADVAAITTVAGNTRLVAAQENTLRVLRVFGRTDIPVFRGADRPLDGEWNPEEHYFGDDGFGEMSAHYDVGVNAAGTAGLGDDGAPAALRIIELVRARPGQLTLVLLGPLTNAAIALLVDPHFTRGLREMVILGGNRQGRGNVAPGSEFNFHTDPEAAHIVLQRVQCPVTIVPWETALLSTLPWPVYHNLVLKNGTRAQFMADVTRHTRRCCEAGKEGFNVGDALAVLAALAPSSVLESVDRRVAVELSGHHTRGQMVQAWSPTMLPQVQRTVKLVKALDRRLLANYMAKAFS</sequence>
<protein>
    <submittedName>
        <fullName evidence="1">Uncharacterized protein</fullName>
    </submittedName>
</protein>